<keyword evidence="4 11" id="KW-0808">Transferase</keyword>
<proteinExistence type="inferred from homology"/>
<evidence type="ECO:0000256" key="6">
    <source>
        <dbReference type="ARBA" id="ARBA00022741"/>
    </source>
</evidence>
<comment type="similarity">
    <text evidence="11">Belongs to the Thz kinase family.</text>
</comment>
<dbReference type="GO" id="GO:0004417">
    <property type="term" value="F:hydroxyethylthiazole kinase activity"/>
    <property type="evidence" value="ECO:0007669"/>
    <property type="project" value="UniProtKB-UniRule"/>
</dbReference>
<evidence type="ECO:0000256" key="2">
    <source>
        <dbReference type="ARBA" id="ARBA00001946"/>
    </source>
</evidence>
<keyword evidence="7 11" id="KW-0418">Kinase</keyword>
<feature type="binding site" evidence="11">
    <location>
        <position position="49"/>
    </location>
    <ligand>
        <name>substrate</name>
    </ligand>
</feature>
<dbReference type="GO" id="GO:0005524">
    <property type="term" value="F:ATP binding"/>
    <property type="evidence" value="ECO:0007669"/>
    <property type="project" value="UniProtKB-UniRule"/>
</dbReference>
<comment type="caution">
    <text evidence="12">The sequence shown here is derived from an EMBL/GenBank/DDBJ whole genome shotgun (WGS) entry which is preliminary data.</text>
</comment>
<evidence type="ECO:0000256" key="4">
    <source>
        <dbReference type="ARBA" id="ARBA00022679"/>
    </source>
</evidence>
<dbReference type="GO" id="GO:0009229">
    <property type="term" value="P:thiamine diphosphate biosynthetic process"/>
    <property type="evidence" value="ECO:0007669"/>
    <property type="project" value="UniProtKB-UniRule"/>
</dbReference>
<keyword evidence="5 11" id="KW-0479">Metal-binding</keyword>
<dbReference type="AlphaFoldDB" id="R7MW83"/>
<dbReference type="InterPro" id="IPR000417">
    <property type="entry name" value="Hyethyz_kinase"/>
</dbReference>
<evidence type="ECO:0000256" key="3">
    <source>
        <dbReference type="ARBA" id="ARBA00004868"/>
    </source>
</evidence>
<dbReference type="UniPathway" id="UPA00060">
    <property type="reaction ID" value="UER00139"/>
</dbReference>
<dbReference type="Pfam" id="PF02110">
    <property type="entry name" value="HK"/>
    <property type="match status" value="1"/>
</dbReference>
<dbReference type="PIRSF" id="PIRSF000513">
    <property type="entry name" value="Thz_kinase"/>
    <property type="match status" value="1"/>
</dbReference>
<organism evidence="12">
    <name type="scientific">Megasphaera elsdenii CAG:570</name>
    <dbReference type="NCBI Taxonomy" id="1263087"/>
    <lineage>
        <taxon>Bacteria</taxon>
        <taxon>Bacillati</taxon>
        <taxon>Bacillota</taxon>
        <taxon>Negativicutes</taxon>
        <taxon>Veillonellales</taxon>
        <taxon>Veillonellaceae</taxon>
        <taxon>Megasphaera</taxon>
    </lineage>
</organism>
<comment type="cofactor">
    <cofactor evidence="2 11">
        <name>Mg(2+)</name>
        <dbReference type="ChEBI" id="CHEBI:18420"/>
    </cofactor>
</comment>
<feature type="binding site" evidence="11">
    <location>
        <position position="124"/>
    </location>
    <ligand>
        <name>ATP</name>
        <dbReference type="ChEBI" id="CHEBI:30616"/>
    </ligand>
</feature>
<evidence type="ECO:0000256" key="5">
    <source>
        <dbReference type="ARBA" id="ARBA00022723"/>
    </source>
</evidence>
<evidence type="ECO:0000256" key="11">
    <source>
        <dbReference type="HAMAP-Rule" id="MF_00228"/>
    </source>
</evidence>
<evidence type="ECO:0000256" key="1">
    <source>
        <dbReference type="ARBA" id="ARBA00001771"/>
    </source>
</evidence>
<comment type="catalytic activity">
    <reaction evidence="1 11">
        <text>5-(2-hydroxyethyl)-4-methylthiazole + ATP = 4-methyl-5-(2-phosphooxyethyl)-thiazole + ADP + H(+)</text>
        <dbReference type="Rhea" id="RHEA:24212"/>
        <dbReference type="ChEBI" id="CHEBI:15378"/>
        <dbReference type="ChEBI" id="CHEBI:17957"/>
        <dbReference type="ChEBI" id="CHEBI:30616"/>
        <dbReference type="ChEBI" id="CHEBI:58296"/>
        <dbReference type="ChEBI" id="CHEBI:456216"/>
        <dbReference type="EC" id="2.7.1.50"/>
    </reaction>
</comment>
<dbReference type="HAMAP" id="MF_00228">
    <property type="entry name" value="Thz_kinase"/>
    <property type="match status" value="1"/>
</dbReference>
<keyword evidence="9 11" id="KW-0460">Magnesium</keyword>
<dbReference type="Gene3D" id="3.40.1190.20">
    <property type="match status" value="1"/>
</dbReference>
<feature type="binding site" evidence="11">
    <location>
        <position position="178"/>
    </location>
    <ligand>
        <name>ATP</name>
        <dbReference type="ChEBI" id="CHEBI:30616"/>
    </ligand>
</feature>
<dbReference type="NCBIfam" id="NF006830">
    <property type="entry name" value="PRK09355.1"/>
    <property type="match status" value="1"/>
</dbReference>
<dbReference type="PRINTS" id="PR01099">
    <property type="entry name" value="HYETHTZKNASE"/>
</dbReference>
<evidence type="ECO:0000256" key="8">
    <source>
        <dbReference type="ARBA" id="ARBA00022840"/>
    </source>
</evidence>
<name>R7MW83_MEGEL</name>
<keyword evidence="6 11" id="KW-0547">Nucleotide-binding</keyword>
<reference evidence="12" key="1">
    <citation type="submission" date="2012-11" db="EMBL/GenBank/DDBJ databases">
        <title>Dependencies among metagenomic species, viruses, plasmids and units of genetic variation.</title>
        <authorList>
            <person name="Nielsen H.B."/>
            <person name="Almeida M."/>
            <person name="Juncker A.S."/>
            <person name="Rasmussen S."/>
            <person name="Li J."/>
            <person name="Sunagawa S."/>
            <person name="Plichta D."/>
            <person name="Gautier L."/>
            <person name="Le Chatelier E."/>
            <person name="Peletier E."/>
            <person name="Bonde I."/>
            <person name="Nielsen T."/>
            <person name="Manichanh C."/>
            <person name="Arumugam M."/>
            <person name="Batto J."/>
            <person name="Santos M.B.Q.D."/>
            <person name="Blom N."/>
            <person name="Borruel N."/>
            <person name="Burgdorf K.S."/>
            <person name="Boumezbeur F."/>
            <person name="Casellas F."/>
            <person name="Dore J."/>
            <person name="Guarner F."/>
            <person name="Hansen T."/>
            <person name="Hildebrand F."/>
            <person name="Kaas R.S."/>
            <person name="Kennedy S."/>
            <person name="Kristiansen K."/>
            <person name="Kultima J.R."/>
            <person name="Leonard P."/>
            <person name="Levenez F."/>
            <person name="Lund O."/>
            <person name="Moumen B."/>
            <person name="Le Paslier D."/>
            <person name="Pons N."/>
            <person name="Pedersen O."/>
            <person name="Prifti E."/>
            <person name="Qin J."/>
            <person name="Raes J."/>
            <person name="Tap J."/>
            <person name="Tims S."/>
            <person name="Ussery D.W."/>
            <person name="Yamada T."/>
            <person name="MetaHit consortium"/>
            <person name="Renault P."/>
            <person name="Sicheritz-Ponten T."/>
            <person name="Bork P."/>
            <person name="Wang J."/>
            <person name="Brunak S."/>
            <person name="Ehrlich S.D."/>
        </authorList>
    </citation>
    <scope>NUCLEOTIDE SEQUENCE [LARGE SCALE GENOMIC DNA]</scope>
</reference>
<comment type="function">
    <text evidence="11">Catalyzes the phosphorylation of the hydroxyl group of 4-methyl-5-beta-hydroxyethylthiazole (THZ).</text>
</comment>
<dbReference type="EC" id="2.7.1.50" evidence="11"/>
<dbReference type="GO" id="GO:0009228">
    <property type="term" value="P:thiamine biosynthetic process"/>
    <property type="evidence" value="ECO:0007669"/>
    <property type="project" value="UniProtKB-KW"/>
</dbReference>
<evidence type="ECO:0000256" key="10">
    <source>
        <dbReference type="ARBA" id="ARBA00022977"/>
    </source>
</evidence>
<dbReference type="EMBL" id="CBKE010000273">
    <property type="protein sequence ID" value="CDF05444.1"/>
    <property type="molecule type" value="Genomic_DNA"/>
</dbReference>
<gene>
    <name evidence="11" type="primary">thiM</name>
    <name evidence="12" type="ORF">BN715_01701</name>
</gene>
<keyword evidence="8 11" id="KW-0067">ATP-binding</keyword>
<dbReference type="GO" id="GO:0000287">
    <property type="term" value="F:magnesium ion binding"/>
    <property type="evidence" value="ECO:0007669"/>
    <property type="project" value="UniProtKB-UniRule"/>
</dbReference>
<evidence type="ECO:0000313" key="12">
    <source>
        <dbReference type="EMBL" id="CDF05444.1"/>
    </source>
</evidence>
<sequence>MTESEIRDAVREAAKLAKASNTLTPSITNTVTINFVANAQLAVGGSAAMVYLPDEGVSMAKAGAAMYINVGTLFPIYAETLPKTAAVLHEENKPWVLDPVAIGMGQMRTNFLTTFKTYKPSIIRGNASEIIALAGLWGLEGGTDTSDVRGVDSTDSVRSAAHAAAALAQWTGGAVAVSGEEDLITDGRQIVLSQGGSEMMPCITGTGCSLGGVMAVYAAVADPFIAAITGAAVYNLAGTKAAAHASGTGSFQTAFIDELYVATPDAIAQNPLAVEEV</sequence>
<dbReference type="Proteomes" id="UP000017908">
    <property type="component" value="Unassembled WGS sequence"/>
</dbReference>
<accession>R7MW83</accession>
<dbReference type="SUPFAM" id="SSF53613">
    <property type="entry name" value="Ribokinase-like"/>
    <property type="match status" value="1"/>
</dbReference>
<evidence type="ECO:0000256" key="7">
    <source>
        <dbReference type="ARBA" id="ARBA00022777"/>
    </source>
</evidence>
<evidence type="ECO:0000256" key="9">
    <source>
        <dbReference type="ARBA" id="ARBA00022842"/>
    </source>
</evidence>
<feature type="binding site" evidence="11">
    <location>
        <position position="205"/>
    </location>
    <ligand>
        <name>substrate</name>
    </ligand>
</feature>
<dbReference type="InterPro" id="IPR029056">
    <property type="entry name" value="Ribokinase-like"/>
</dbReference>
<comment type="pathway">
    <text evidence="3 11">Cofactor biosynthesis; thiamine diphosphate biosynthesis; 4-methyl-5-(2-phosphoethyl)-thiazole from 5-(2-hydroxyethyl)-4-methylthiazole: step 1/1.</text>
</comment>
<dbReference type="CDD" id="cd01170">
    <property type="entry name" value="THZ_kinase"/>
    <property type="match status" value="1"/>
</dbReference>
<keyword evidence="10 11" id="KW-0784">Thiamine biosynthesis</keyword>
<protein>
    <recommendedName>
        <fullName evidence="11">Hydroxyethylthiazole kinase</fullName>
        <ecNumber evidence="11">2.7.1.50</ecNumber>
    </recommendedName>
    <alternativeName>
        <fullName evidence="11">4-methyl-5-beta-hydroxyethylthiazole kinase</fullName>
        <shortName evidence="11">TH kinase</shortName>
        <shortName evidence="11">Thz kinase</shortName>
    </alternativeName>
</protein>